<protein>
    <submittedName>
        <fullName evidence="2">Uncharacterized protein</fullName>
    </submittedName>
</protein>
<dbReference type="AlphaFoldDB" id="A0AAN8FP10"/>
<gene>
    <name evidence="2" type="ORF">GCK32_009478</name>
</gene>
<name>A0AAN8FP10_TRICO</name>
<feature type="signal peptide" evidence="1">
    <location>
        <begin position="1"/>
        <end position="23"/>
    </location>
</feature>
<reference evidence="2 3" key="1">
    <citation type="submission" date="2019-10" db="EMBL/GenBank/DDBJ databases">
        <title>Assembly and Annotation for the nematode Trichostrongylus colubriformis.</title>
        <authorList>
            <person name="Martin J."/>
        </authorList>
    </citation>
    <scope>NUCLEOTIDE SEQUENCE [LARGE SCALE GENOMIC DNA]</scope>
    <source>
        <strain evidence="2">G859</strain>
        <tissue evidence="2">Whole worm</tissue>
    </source>
</reference>
<evidence type="ECO:0000313" key="2">
    <source>
        <dbReference type="EMBL" id="KAK5983811.1"/>
    </source>
</evidence>
<accession>A0AAN8FP10</accession>
<evidence type="ECO:0000256" key="1">
    <source>
        <dbReference type="SAM" id="SignalP"/>
    </source>
</evidence>
<dbReference type="EMBL" id="WIXE01003581">
    <property type="protein sequence ID" value="KAK5983811.1"/>
    <property type="molecule type" value="Genomic_DNA"/>
</dbReference>
<keyword evidence="3" id="KW-1185">Reference proteome</keyword>
<organism evidence="2 3">
    <name type="scientific">Trichostrongylus colubriformis</name>
    <name type="common">Black scour worm</name>
    <dbReference type="NCBI Taxonomy" id="6319"/>
    <lineage>
        <taxon>Eukaryota</taxon>
        <taxon>Metazoa</taxon>
        <taxon>Ecdysozoa</taxon>
        <taxon>Nematoda</taxon>
        <taxon>Chromadorea</taxon>
        <taxon>Rhabditida</taxon>
        <taxon>Rhabditina</taxon>
        <taxon>Rhabditomorpha</taxon>
        <taxon>Strongyloidea</taxon>
        <taxon>Trichostrongylidae</taxon>
        <taxon>Trichostrongylus</taxon>
    </lineage>
</organism>
<evidence type="ECO:0000313" key="3">
    <source>
        <dbReference type="Proteomes" id="UP001331761"/>
    </source>
</evidence>
<comment type="caution">
    <text evidence="2">The sequence shown here is derived from an EMBL/GenBank/DDBJ whole genome shotgun (WGS) entry which is preliminary data.</text>
</comment>
<feature type="chain" id="PRO_5042858065" evidence="1">
    <location>
        <begin position="24"/>
        <end position="143"/>
    </location>
</feature>
<dbReference type="Proteomes" id="UP001331761">
    <property type="component" value="Unassembled WGS sequence"/>
</dbReference>
<proteinExistence type="predicted"/>
<sequence length="143" mass="16054">MLKMDLYKLLLVCCALLFTRGHAQDEECKNAPKEFVRLLLDAINERRKSELGFEGLNYDCYLGKKVFSGVFEETSLLKFTGKSEYEGNWEDAVRAAVDKAYPPGLMLLPNAKVVGCYVKLTTSTETGAHSLSFECAVDERAIR</sequence>
<keyword evidence="1" id="KW-0732">Signal</keyword>